<feature type="domain" description="DUF4817" evidence="1">
    <location>
        <begin position="19"/>
        <end position="74"/>
    </location>
</feature>
<protein>
    <submittedName>
        <fullName evidence="2">Helix-turn-helix domain (DUF4817)</fullName>
    </submittedName>
</protein>
<reference evidence="2 3" key="1">
    <citation type="journal article" date="2024" name="BMC Genomics">
        <title>De novo assembly and annotation of Popillia japonica's genome with initial clues to its potential as an invasive pest.</title>
        <authorList>
            <person name="Cucini C."/>
            <person name="Boschi S."/>
            <person name="Funari R."/>
            <person name="Cardaioli E."/>
            <person name="Iannotti N."/>
            <person name="Marturano G."/>
            <person name="Paoli F."/>
            <person name="Bruttini M."/>
            <person name="Carapelli A."/>
            <person name="Frati F."/>
            <person name="Nardi F."/>
        </authorList>
    </citation>
    <scope>NUCLEOTIDE SEQUENCE [LARGE SCALE GENOMIC DNA]</scope>
    <source>
        <strain evidence="2">DMR45628</strain>
    </source>
</reference>
<dbReference type="EMBL" id="JASPKY010000354">
    <property type="protein sequence ID" value="KAK9704242.1"/>
    <property type="molecule type" value="Genomic_DNA"/>
</dbReference>
<comment type="caution">
    <text evidence="2">The sequence shown here is derived from an EMBL/GenBank/DDBJ whole genome shotgun (WGS) entry which is preliminary data.</text>
</comment>
<proteinExistence type="predicted"/>
<sequence>MLADCPYNAVSVAIWSLWSVEHRVFVVEQYFRNNDSVVTVQRLFRQHFRVGRRDAVPDRNTVLRWVAAFRSTGSAMKKKPPGVPRSVRTPENVNRACMLMDVFVGTNILSEWVTVYLALPILASSAFNPWVYGYRNAELRSAVRRVVDDFLTALGFTYRSHQTSDPAAPSGAATVGDHASFIHHVQRDYYDHKPAGEFLLVPIARPESSDIESEPTRVFKEIPPRIIISGDRPITLKGSRSMIESFAVSRGSDIVIIKNGSCGMMHGASVV</sequence>
<dbReference type="Pfam" id="PF16087">
    <property type="entry name" value="DUF4817"/>
    <property type="match status" value="1"/>
</dbReference>
<dbReference type="AlphaFoldDB" id="A0AAW1JJR8"/>
<accession>A0AAW1JJR8</accession>
<evidence type="ECO:0000313" key="2">
    <source>
        <dbReference type="EMBL" id="KAK9704242.1"/>
    </source>
</evidence>
<dbReference type="InterPro" id="IPR032135">
    <property type="entry name" value="DUF4817"/>
</dbReference>
<evidence type="ECO:0000313" key="3">
    <source>
        <dbReference type="Proteomes" id="UP001458880"/>
    </source>
</evidence>
<name>A0AAW1JJR8_POPJA</name>
<dbReference type="Proteomes" id="UP001458880">
    <property type="component" value="Unassembled WGS sequence"/>
</dbReference>
<organism evidence="2 3">
    <name type="scientific">Popillia japonica</name>
    <name type="common">Japanese beetle</name>
    <dbReference type="NCBI Taxonomy" id="7064"/>
    <lineage>
        <taxon>Eukaryota</taxon>
        <taxon>Metazoa</taxon>
        <taxon>Ecdysozoa</taxon>
        <taxon>Arthropoda</taxon>
        <taxon>Hexapoda</taxon>
        <taxon>Insecta</taxon>
        <taxon>Pterygota</taxon>
        <taxon>Neoptera</taxon>
        <taxon>Endopterygota</taxon>
        <taxon>Coleoptera</taxon>
        <taxon>Polyphaga</taxon>
        <taxon>Scarabaeiformia</taxon>
        <taxon>Scarabaeidae</taxon>
        <taxon>Rutelinae</taxon>
        <taxon>Popillia</taxon>
    </lineage>
</organism>
<evidence type="ECO:0000259" key="1">
    <source>
        <dbReference type="Pfam" id="PF16087"/>
    </source>
</evidence>
<keyword evidence="3" id="KW-1185">Reference proteome</keyword>
<gene>
    <name evidence="2" type="ORF">QE152_g28398</name>
</gene>